<dbReference type="InterPro" id="IPR047647">
    <property type="entry name" value="ISAs1_transpos"/>
</dbReference>
<evidence type="ECO:0000259" key="2">
    <source>
        <dbReference type="Pfam" id="PF13808"/>
    </source>
</evidence>
<evidence type="ECO:0000313" key="3">
    <source>
        <dbReference type="EMBL" id="VEP16585.1"/>
    </source>
</evidence>
<dbReference type="InterPro" id="IPR002559">
    <property type="entry name" value="Transposase_11"/>
</dbReference>
<sequence>MKLKAKTTISEHFSAIKDPRLERTKLHQLIDIITITICAVISGAESWDDLEDFGHCKYDWLKSFLKLPNGIPSHDTFNRVFARINPQELEKCFSDWVKSISNLLPGSQIAIDGKTLRHSYDNNSEQKAIVMVSAWARESRLVLAQRKVSKKSNEITAVPELLKVLELSGAIVTIDAIGCQTKIVNQIVNQKADYLITLKKNQSGLYKRVDELFNLALSDHKNEHLSSKYTVCESAHGRIEQRQYHVLNDIRELVDSSKKWSNFNSAVRVEYSRQLKNGKSKLESRYFITSLSQDAKQLAEYIRGHHLHRKSTTLGIRCRF</sequence>
<dbReference type="PANTHER" id="PTHR30298">
    <property type="entry name" value="H REPEAT-ASSOCIATED PREDICTED TRANSPOSASE"/>
    <property type="match status" value="1"/>
</dbReference>
<evidence type="ECO:0000259" key="1">
    <source>
        <dbReference type="Pfam" id="PF01609"/>
    </source>
</evidence>
<dbReference type="InterPro" id="IPR032806">
    <property type="entry name" value="YbfD_N"/>
</dbReference>
<accession>A0A563VYV9</accession>
<feature type="domain" description="Transposase IS4-like" evidence="1">
    <location>
        <begin position="107"/>
        <end position="305"/>
    </location>
</feature>
<evidence type="ECO:0000313" key="4">
    <source>
        <dbReference type="Proteomes" id="UP000320055"/>
    </source>
</evidence>
<dbReference type="GO" id="GO:0006313">
    <property type="term" value="P:DNA transposition"/>
    <property type="evidence" value="ECO:0007669"/>
    <property type="project" value="InterPro"/>
</dbReference>
<dbReference type="InterPro" id="IPR051698">
    <property type="entry name" value="Transposase_11-like"/>
</dbReference>
<dbReference type="GO" id="GO:0003677">
    <property type="term" value="F:DNA binding"/>
    <property type="evidence" value="ECO:0007669"/>
    <property type="project" value="InterPro"/>
</dbReference>
<dbReference type="AlphaFoldDB" id="A0A563VYV9"/>
<feature type="domain" description="H repeat-associated protein N-terminal" evidence="2">
    <location>
        <begin position="11"/>
        <end position="97"/>
    </location>
</feature>
<dbReference type="Pfam" id="PF01609">
    <property type="entry name" value="DDE_Tnp_1"/>
    <property type="match status" value="1"/>
</dbReference>
<organism evidence="3 4">
    <name type="scientific">Hyella patelloides LEGE 07179</name>
    <dbReference type="NCBI Taxonomy" id="945734"/>
    <lineage>
        <taxon>Bacteria</taxon>
        <taxon>Bacillati</taxon>
        <taxon>Cyanobacteriota</taxon>
        <taxon>Cyanophyceae</taxon>
        <taxon>Pleurocapsales</taxon>
        <taxon>Hyellaceae</taxon>
        <taxon>Hyella</taxon>
    </lineage>
</organism>
<dbReference type="NCBIfam" id="NF033564">
    <property type="entry name" value="transpos_ISAs1"/>
    <property type="match status" value="1"/>
</dbReference>
<protein>
    <submittedName>
        <fullName evidence="3">Putative H repeat-associated protein</fullName>
    </submittedName>
</protein>
<reference evidence="3 4" key="1">
    <citation type="submission" date="2019-01" db="EMBL/GenBank/DDBJ databases">
        <authorList>
            <person name="Brito A."/>
        </authorList>
    </citation>
    <scope>NUCLEOTIDE SEQUENCE [LARGE SCALE GENOMIC DNA]</scope>
    <source>
        <strain evidence="3">1</strain>
    </source>
</reference>
<proteinExistence type="predicted"/>
<dbReference type="EMBL" id="CAACVJ010000411">
    <property type="protein sequence ID" value="VEP16585.1"/>
    <property type="molecule type" value="Genomic_DNA"/>
</dbReference>
<dbReference type="GO" id="GO:0004803">
    <property type="term" value="F:transposase activity"/>
    <property type="evidence" value="ECO:0007669"/>
    <property type="project" value="InterPro"/>
</dbReference>
<dbReference type="PANTHER" id="PTHR30298:SF0">
    <property type="entry name" value="PROTEIN YBFL-RELATED"/>
    <property type="match status" value="1"/>
</dbReference>
<dbReference type="Proteomes" id="UP000320055">
    <property type="component" value="Unassembled WGS sequence"/>
</dbReference>
<keyword evidence="4" id="KW-1185">Reference proteome</keyword>
<dbReference type="Pfam" id="PF13808">
    <property type="entry name" value="DDE_Tnp_1_assoc"/>
    <property type="match status" value="1"/>
</dbReference>
<gene>
    <name evidence="3" type="primary">ydcC</name>
    <name evidence="3" type="ORF">H1P_4690002</name>
</gene>
<name>A0A563VYV9_9CYAN</name>